<comment type="function">
    <text evidence="5">Required for morphogenesis and for the elongation of the flagellar filament by facilitating polymerization of the flagellin monomers at the tip of growing filament. Forms a capping structure, which prevents flagellin subunits (transported through the central channel of the flagellum) from leaking out without polymerization at the distal end.</text>
</comment>
<dbReference type="InterPro" id="IPR040026">
    <property type="entry name" value="FliD"/>
</dbReference>
<accession>A0A7W6G7V1</accession>
<feature type="domain" description="Flagellar hook-associated protein 2 N-terminal" evidence="7">
    <location>
        <begin position="36"/>
        <end position="134"/>
    </location>
</feature>
<dbReference type="InterPro" id="IPR010810">
    <property type="entry name" value="Flagellin_hook_IN_motif"/>
</dbReference>
<keyword evidence="9" id="KW-0282">Flagellum</keyword>
<name>A0A7W6G7V1_9SPHN</name>
<evidence type="ECO:0000259" key="7">
    <source>
        <dbReference type="Pfam" id="PF02465"/>
    </source>
</evidence>
<evidence type="ECO:0000256" key="5">
    <source>
        <dbReference type="RuleBase" id="RU362066"/>
    </source>
</evidence>
<evidence type="ECO:0000259" key="8">
    <source>
        <dbReference type="Pfam" id="PF07195"/>
    </source>
</evidence>
<dbReference type="InterPro" id="IPR010809">
    <property type="entry name" value="FliD_C"/>
</dbReference>
<keyword evidence="10" id="KW-1185">Reference proteome</keyword>
<organism evidence="9 10">
    <name type="scientific">Novosphingobium sediminicola</name>
    <dbReference type="NCBI Taxonomy" id="563162"/>
    <lineage>
        <taxon>Bacteria</taxon>
        <taxon>Pseudomonadati</taxon>
        <taxon>Pseudomonadota</taxon>
        <taxon>Alphaproteobacteria</taxon>
        <taxon>Sphingomonadales</taxon>
        <taxon>Sphingomonadaceae</taxon>
        <taxon>Novosphingobium</taxon>
    </lineage>
</organism>
<comment type="subunit">
    <text evidence="2 5">Homopentamer.</text>
</comment>
<dbReference type="PANTHER" id="PTHR30288">
    <property type="entry name" value="FLAGELLAR CAP/ASSEMBLY PROTEIN FLID"/>
    <property type="match status" value="1"/>
</dbReference>
<evidence type="ECO:0000256" key="4">
    <source>
        <dbReference type="ARBA" id="ARBA00023143"/>
    </source>
</evidence>
<dbReference type="RefSeq" id="WP_183627427.1">
    <property type="nucleotide sequence ID" value="NZ_JACIDX010000014.1"/>
</dbReference>
<keyword evidence="3" id="KW-0175">Coiled coil</keyword>
<keyword evidence="9" id="KW-0969">Cilium</keyword>
<feature type="domain" description="Flagellar hook-associated protein 2 C-terminal" evidence="8">
    <location>
        <begin position="261"/>
        <end position="481"/>
    </location>
</feature>
<dbReference type="AlphaFoldDB" id="A0A7W6G7V1"/>
<keyword evidence="4 5" id="KW-0975">Bacterial flagellum</keyword>
<dbReference type="GO" id="GO:0071973">
    <property type="term" value="P:bacterial-type flagellum-dependent cell motility"/>
    <property type="evidence" value="ECO:0007669"/>
    <property type="project" value="TreeGrafter"/>
</dbReference>
<evidence type="ECO:0000256" key="1">
    <source>
        <dbReference type="ARBA" id="ARBA00009764"/>
    </source>
</evidence>
<dbReference type="Proteomes" id="UP000548867">
    <property type="component" value="Unassembled WGS sequence"/>
</dbReference>
<comment type="subcellular location">
    <subcellularLocation>
        <location evidence="5">Secreted</location>
    </subcellularLocation>
    <subcellularLocation>
        <location evidence="5">Bacterial flagellum</location>
    </subcellularLocation>
</comment>
<dbReference type="InterPro" id="IPR003481">
    <property type="entry name" value="FliD_N"/>
</dbReference>
<dbReference type="Pfam" id="PF07196">
    <property type="entry name" value="Flagellin_IN"/>
    <property type="match status" value="1"/>
</dbReference>
<dbReference type="EMBL" id="JACIDX010000014">
    <property type="protein sequence ID" value="MBB3956560.1"/>
    <property type="molecule type" value="Genomic_DNA"/>
</dbReference>
<reference evidence="9 10" key="1">
    <citation type="submission" date="2020-08" db="EMBL/GenBank/DDBJ databases">
        <title>Genomic Encyclopedia of Type Strains, Phase IV (KMG-IV): sequencing the most valuable type-strain genomes for metagenomic binning, comparative biology and taxonomic classification.</title>
        <authorList>
            <person name="Goeker M."/>
        </authorList>
    </citation>
    <scope>NUCLEOTIDE SEQUENCE [LARGE SCALE GENOMIC DNA]</scope>
    <source>
        <strain evidence="9 10">DSM 27057</strain>
    </source>
</reference>
<evidence type="ECO:0000256" key="2">
    <source>
        <dbReference type="ARBA" id="ARBA00011255"/>
    </source>
</evidence>
<dbReference type="Pfam" id="PF07195">
    <property type="entry name" value="FliD_C"/>
    <property type="match status" value="1"/>
</dbReference>
<sequence>MTTTSATTSTSTASTTTTTSSSSVGSQLLTSLGVGTGVDMTEMATNIATAQFATQTDAVNNRLSNVALQISQASQLKSDLLTLSSSFSTLIDSGNLLPAPTVTNSSVAGASLPSGSSGITGTYALEVTALAQPQVLATTSFSAGAATMKAGTLTFDFGTSSGSTFTADTSHASKTITIADGATLAQVASAVNSARIGVTAYVATNANGSQLVFKGSEGAANGFTITANDTSTGTSTGASSLSTLAYNPAVTSTTITRQQSAGDAAYKLDGISRTSTSNTIDNAAPGLSLKLTGTNSGNPTTITYSDPSSGVTSTMSNLVSALNAIMTELNSDMSASTGNLYNDSGAKAVSRAFSQLAGTTIMKNAADGEPKTLADLGVSTKKDGTFALDTTKLAKALSDNPAGVAAMFTKGVNGIYSTVYKMTSALTTSTDTGSLAGSITRYTAQQTTLTTQKSKLSDQQAALRARLITQYAAANTAVAASNSTLTYLKNQIAAWNKTSN</sequence>
<dbReference type="GO" id="GO:0007155">
    <property type="term" value="P:cell adhesion"/>
    <property type="evidence" value="ECO:0007669"/>
    <property type="project" value="InterPro"/>
</dbReference>
<evidence type="ECO:0000313" key="10">
    <source>
        <dbReference type="Proteomes" id="UP000548867"/>
    </source>
</evidence>
<gene>
    <name evidence="9" type="ORF">GGR38_003525</name>
</gene>
<comment type="similarity">
    <text evidence="1 5">Belongs to the FliD family.</text>
</comment>
<dbReference type="Pfam" id="PF02465">
    <property type="entry name" value="FliD_N"/>
    <property type="match status" value="1"/>
</dbReference>
<evidence type="ECO:0000256" key="3">
    <source>
        <dbReference type="ARBA" id="ARBA00023054"/>
    </source>
</evidence>
<evidence type="ECO:0000313" key="9">
    <source>
        <dbReference type="EMBL" id="MBB3956560.1"/>
    </source>
</evidence>
<protein>
    <recommendedName>
        <fullName evidence="5">Flagellar hook-associated protein 2</fullName>
        <shortName evidence="5">HAP2</shortName>
    </recommendedName>
    <alternativeName>
        <fullName evidence="5">Flagellar cap protein</fullName>
    </alternativeName>
</protein>
<dbReference type="GO" id="GO:0009424">
    <property type="term" value="C:bacterial-type flagellum hook"/>
    <property type="evidence" value="ECO:0007669"/>
    <property type="project" value="UniProtKB-UniRule"/>
</dbReference>
<keyword evidence="9" id="KW-0966">Cell projection</keyword>
<dbReference type="GO" id="GO:0005576">
    <property type="term" value="C:extracellular region"/>
    <property type="evidence" value="ECO:0007669"/>
    <property type="project" value="UniProtKB-SubCell"/>
</dbReference>
<proteinExistence type="inferred from homology"/>
<feature type="region of interest" description="Disordered" evidence="6">
    <location>
        <begin position="1"/>
        <end position="23"/>
    </location>
</feature>
<evidence type="ECO:0000256" key="6">
    <source>
        <dbReference type="SAM" id="MobiDB-lite"/>
    </source>
</evidence>
<dbReference type="PANTHER" id="PTHR30288:SF0">
    <property type="entry name" value="FLAGELLAR HOOK-ASSOCIATED PROTEIN 2"/>
    <property type="match status" value="1"/>
</dbReference>
<comment type="caution">
    <text evidence="9">The sequence shown here is derived from an EMBL/GenBank/DDBJ whole genome shotgun (WGS) entry which is preliminary data.</text>
</comment>
<dbReference type="GO" id="GO:0009421">
    <property type="term" value="C:bacterial-type flagellum filament cap"/>
    <property type="evidence" value="ECO:0007669"/>
    <property type="project" value="InterPro"/>
</dbReference>
<keyword evidence="5" id="KW-0964">Secreted</keyword>